<evidence type="ECO:0000313" key="3">
    <source>
        <dbReference type="EMBL" id="MFF3339493.1"/>
    </source>
</evidence>
<gene>
    <name evidence="3" type="ORF">ACFYWW_12295</name>
</gene>
<feature type="domain" description="DUF397" evidence="2">
    <location>
        <begin position="5"/>
        <end position="57"/>
    </location>
</feature>
<dbReference type="Pfam" id="PF04149">
    <property type="entry name" value="DUF397"/>
    <property type="match status" value="1"/>
</dbReference>
<name>A0ABW6RD91_9ACTN</name>
<dbReference type="Proteomes" id="UP001601976">
    <property type="component" value="Unassembled WGS sequence"/>
</dbReference>
<reference evidence="3 4" key="1">
    <citation type="submission" date="2024-10" db="EMBL/GenBank/DDBJ databases">
        <title>The Natural Products Discovery Center: Release of the First 8490 Sequenced Strains for Exploring Actinobacteria Biosynthetic Diversity.</title>
        <authorList>
            <person name="Kalkreuter E."/>
            <person name="Kautsar S.A."/>
            <person name="Yang D."/>
            <person name="Bader C.D."/>
            <person name="Teijaro C.N."/>
            <person name="Fluegel L."/>
            <person name="Davis C.M."/>
            <person name="Simpson J.R."/>
            <person name="Lauterbach L."/>
            <person name="Steele A.D."/>
            <person name="Gui C."/>
            <person name="Meng S."/>
            <person name="Li G."/>
            <person name="Viehrig K."/>
            <person name="Ye F."/>
            <person name="Su P."/>
            <person name="Kiefer A.F."/>
            <person name="Nichols A."/>
            <person name="Cepeda A.J."/>
            <person name="Yan W."/>
            <person name="Fan B."/>
            <person name="Jiang Y."/>
            <person name="Adhikari A."/>
            <person name="Zheng C.-J."/>
            <person name="Schuster L."/>
            <person name="Cowan T.M."/>
            <person name="Smanski M.J."/>
            <person name="Chevrette M.G."/>
            <person name="De Carvalho L.P.S."/>
            <person name="Shen B."/>
        </authorList>
    </citation>
    <scope>NUCLEOTIDE SEQUENCE [LARGE SCALE GENOMIC DNA]</scope>
    <source>
        <strain evidence="3 4">NPDC003029</strain>
    </source>
</reference>
<organism evidence="3 4">
    <name type="scientific">Streptomyces flavidovirens</name>
    <dbReference type="NCBI Taxonomy" id="67298"/>
    <lineage>
        <taxon>Bacteria</taxon>
        <taxon>Bacillati</taxon>
        <taxon>Actinomycetota</taxon>
        <taxon>Actinomycetes</taxon>
        <taxon>Kitasatosporales</taxon>
        <taxon>Streptomycetaceae</taxon>
        <taxon>Streptomyces</taxon>
    </lineage>
</organism>
<dbReference type="EMBL" id="JBIAPK010000003">
    <property type="protein sequence ID" value="MFF3339493.1"/>
    <property type="molecule type" value="Genomic_DNA"/>
</dbReference>
<sequence length="101" mass="10686">MFTPNWQKSSFSGGPEGNCLYLATAPDGTIRLRESDEPEVVLRTSPDRLAALIAALKQAARTVSDPEGRGDPAPVAGGSSVPSPNGRHRPHSERPVTPNRG</sequence>
<comment type="caution">
    <text evidence="3">The sequence shown here is derived from an EMBL/GenBank/DDBJ whole genome shotgun (WGS) entry which is preliminary data.</text>
</comment>
<feature type="region of interest" description="Disordered" evidence="1">
    <location>
        <begin position="60"/>
        <end position="101"/>
    </location>
</feature>
<protein>
    <submittedName>
        <fullName evidence="3">DUF397 domain-containing protein</fullName>
    </submittedName>
</protein>
<dbReference type="RefSeq" id="WP_355712237.1">
    <property type="nucleotide sequence ID" value="NZ_JBEXNP010000001.1"/>
</dbReference>
<keyword evidence="4" id="KW-1185">Reference proteome</keyword>
<proteinExistence type="predicted"/>
<dbReference type="InterPro" id="IPR007278">
    <property type="entry name" value="DUF397"/>
</dbReference>
<accession>A0ABW6RD91</accession>
<evidence type="ECO:0000259" key="2">
    <source>
        <dbReference type="Pfam" id="PF04149"/>
    </source>
</evidence>
<evidence type="ECO:0000313" key="4">
    <source>
        <dbReference type="Proteomes" id="UP001601976"/>
    </source>
</evidence>
<evidence type="ECO:0000256" key="1">
    <source>
        <dbReference type="SAM" id="MobiDB-lite"/>
    </source>
</evidence>